<sequence length="197" mass="22596">MGKDGREPIHLFDEVTEKVVEQRAIRDPVLIKKLYKNHKSLKCRTSKLTNEFGNQCNQPHGCFWTDSSIGEVKTTYVAGCIDIIPKLLEKNSSNPIFRALQTCVTISKLRSLNKLDEKEKQKEPFRCFGTNEINFADSNDKNQLTNVFIVCCCTELDERGRCDKKDRTKKSYGAKVMDVGNNNIENQHKNQIYSVPF</sequence>
<evidence type="ECO:0000313" key="1">
    <source>
        <dbReference type="Proteomes" id="UP000887577"/>
    </source>
</evidence>
<reference evidence="2" key="1">
    <citation type="submission" date="2022-11" db="UniProtKB">
        <authorList>
            <consortium name="WormBaseParasite"/>
        </authorList>
    </citation>
    <scope>IDENTIFICATION</scope>
</reference>
<name>A0A914YFZ2_9BILA</name>
<accession>A0A914YFZ2</accession>
<dbReference type="AlphaFoldDB" id="A0A914YFZ2"/>
<protein>
    <submittedName>
        <fullName evidence="2">Uncharacterized protein</fullName>
    </submittedName>
</protein>
<dbReference type="Proteomes" id="UP000887577">
    <property type="component" value="Unplaced"/>
</dbReference>
<organism evidence="1 2">
    <name type="scientific">Panagrolaimus superbus</name>
    <dbReference type="NCBI Taxonomy" id="310955"/>
    <lineage>
        <taxon>Eukaryota</taxon>
        <taxon>Metazoa</taxon>
        <taxon>Ecdysozoa</taxon>
        <taxon>Nematoda</taxon>
        <taxon>Chromadorea</taxon>
        <taxon>Rhabditida</taxon>
        <taxon>Tylenchina</taxon>
        <taxon>Panagrolaimomorpha</taxon>
        <taxon>Panagrolaimoidea</taxon>
        <taxon>Panagrolaimidae</taxon>
        <taxon>Panagrolaimus</taxon>
    </lineage>
</organism>
<evidence type="ECO:0000313" key="2">
    <source>
        <dbReference type="WBParaSite" id="PSU_v2.g18235.t1"/>
    </source>
</evidence>
<keyword evidence="1" id="KW-1185">Reference proteome</keyword>
<proteinExistence type="predicted"/>
<dbReference type="WBParaSite" id="PSU_v2.g18235.t1">
    <property type="protein sequence ID" value="PSU_v2.g18235.t1"/>
    <property type="gene ID" value="PSU_v2.g18235"/>
</dbReference>